<organism evidence="1 2">
    <name type="scientific">Thermomonospora umbrina</name>
    <dbReference type="NCBI Taxonomy" id="111806"/>
    <lineage>
        <taxon>Bacteria</taxon>
        <taxon>Bacillati</taxon>
        <taxon>Actinomycetota</taxon>
        <taxon>Actinomycetes</taxon>
        <taxon>Streptosporangiales</taxon>
        <taxon>Thermomonosporaceae</taxon>
        <taxon>Thermomonospora</taxon>
    </lineage>
</organism>
<evidence type="ECO:0000313" key="1">
    <source>
        <dbReference type="EMBL" id="REE97970.1"/>
    </source>
</evidence>
<proteinExistence type="predicted"/>
<gene>
    <name evidence="1" type="ORF">DFJ69_3450</name>
</gene>
<reference evidence="1 2" key="1">
    <citation type="submission" date="2018-08" db="EMBL/GenBank/DDBJ databases">
        <title>Sequencing the genomes of 1000 actinobacteria strains.</title>
        <authorList>
            <person name="Klenk H.-P."/>
        </authorList>
    </citation>
    <scope>NUCLEOTIDE SEQUENCE [LARGE SCALE GENOMIC DNA]</scope>
    <source>
        <strain evidence="1 2">DSM 43927</strain>
    </source>
</reference>
<keyword evidence="2" id="KW-1185">Reference proteome</keyword>
<evidence type="ECO:0008006" key="3">
    <source>
        <dbReference type="Google" id="ProtNLM"/>
    </source>
</evidence>
<sequence>MIDPTAALDEGGRTWLAAAVDRIRADDAAILELFPAAGRACGRGPLPGAPGWTVDQAVRAFLLLGLAAEGEALGEALFDVYRYGDAAEKIAVLRALPLLDAGPHALPIVRDALRTNDTRMIEAAVGPYAAEHLPDHEYRQAVLKCVFVGVPLREVAGLVRRADRELARMLADYAHERTVAGRDVPEDVWPIARKGDL</sequence>
<name>A0A3D9SU00_9ACTN</name>
<dbReference type="OrthoDB" id="4328496at2"/>
<evidence type="ECO:0000313" key="2">
    <source>
        <dbReference type="Proteomes" id="UP000256661"/>
    </source>
</evidence>
<dbReference type="InterPro" id="IPR047715">
    <property type="entry name" value="EboA_dom"/>
</dbReference>
<protein>
    <recommendedName>
        <fullName evidence="3">Sugar phosphate isomerase/epimerase</fullName>
    </recommendedName>
</protein>
<comment type="caution">
    <text evidence="1">The sequence shown here is derived from an EMBL/GenBank/DDBJ whole genome shotgun (WGS) entry which is preliminary data.</text>
</comment>
<dbReference type="EMBL" id="QTTT01000001">
    <property type="protein sequence ID" value="REE97970.1"/>
    <property type="molecule type" value="Genomic_DNA"/>
</dbReference>
<dbReference type="NCBIfam" id="NF035938">
    <property type="entry name" value="EboA_domain"/>
    <property type="match status" value="1"/>
</dbReference>
<dbReference type="AlphaFoldDB" id="A0A3D9SU00"/>
<dbReference type="Proteomes" id="UP000256661">
    <property type="component" value="Unassembled WGS sequence"/>
</dbReference>
<accession>A0A3D9SU00</accession>
<dbReference type="RefSeq" id="WP_116023484.1">
    <property type="nucleotide sequence ID" value="NZ_QTTT01000001.1"/>
</dbReference>